<dbReference type="STRING" id="45851.BHV86_01405"/>
<dbReference type="Proteomes" id="UP000006238">
    <property type="component" value="Unassembled WGS sequence"/>
</dbReference>
<dbReference type="Pfam" id="PF00700">
    <property type="entry name" value="Flagellin_C"/>
    <property type="match status" value="1"/>
</dbReference>
<evidence type="ECO:0000256" key="4">
    <source>
        <dbReference type="RuleBase" id="RU362073"/>
    </source>
</evidence>
<sequence>MRVNCNISAIIANNQLSKSEDALSSAIERLSSGLRINKAEDDASGMAISKKMHAQIKAIERSANNTQDGVSVVQTAEGALSELENILQRMRELSVKAASETNSGEEKDAIQVEINQLIKEVDRISTSTEYNTMTLLDGTLQRRAYADKDNVSATISDTVTAGEYSIEVTKEATRPSVDLDLPANAPSAGYISINGVKVDIEAGESISSIESKIQEACERSNATMSKDNGTMTISGKMYGKNEQLKITFSSAEIAGMFGQTDTNIMVNGTDCEAALKKGFSSTATLTTEGANITVKDIGSFEMDIEIPGDTKYAECVIKATDIGIMRIQAGANEGQQLSIGIPEVSMHTLGLDNLNLRTEDCAKDAMTRLDDAISKVSSIRSKLGAYQNRLETATGNLNEYNENITAALSRIEDCDMAAEMTEFTAQNVKTQAATSILAQANQRPETILQLLQ</sequence>
<accession>D4S2X1</accession>
<evidence type="ECO:0000256" key="1">
    <source>
        <dbReference type="ARBA" id="ARBA00005709"/>
    </source>
</evidence>
<dbReference type="GO" id="GO:0009288">
    <property type="term" value="C:bacterial-type flagellum"/>
    <property type="evidence" value="ECO:0007669"/>
    <property type="project" value="UniProtKB-SubCell"/>
</dbReference>
<dbReference type="GO" id="GO:0005576">
    <property type="term" value="C:extracellular region"/>
    <property type="evidence" value="ECO:0007669"/>
    <property type="project" value="UniProtKB-SubCell"/>
</dbReference>
<dbReference type="AlphaFoldDB" id="D4S2X1"/>
<dbReference type="GO" id="GO:0005198">
    <property type="term" value="F:structural molecule activity"/>
    <property type="evidence" value="ECO:0007669"/>
    <property type="project" value="UniProtKB-UniRule"/>
</dbReference>
<evidence type="ECO:0000256" key="3">
    <source>
        <dbReference type="ARBA" id="ARBA00023143"/>
    </source>
</evidence>
<dbReference type="Gene3D" id="1.20.1330.10">
    <property type="entry name" value="f41 fragment of flagellin, N-terminal domain"/>
    <property type="match status" value="2"/>
</dbReference>
<comment type="subcellular location">
    <subcellularLocation>
        <location evidence="4">Secreted</location>
    </subcellularLocation>
    <subcellularLocation>
        <location evidence="4">Bacterial flagellum</location>
    </subcellularLocation>
</comment>
<evidence type="ECO:0000313" key="9">
    <source>
        <dbReference type="Proteomes" id="UP000006238"/>
    </source>
</evidence>
<dbReference type="PRINTS" id="PR00207">
    <property type="entry name" value="FLAGELLIN"/>
</dbReference>
<dbReference type="EMBL" id="ABWN01000042">
    <property type="protein sequence ID" value="EFF67400.1"/>
    <property type="molecule type" value="Genomic_DNA"/>
</dbReference>
<comment type="similarity">
    <text evidence="1 4">Belongs to the bacterial flagellin family.</text>
</comment>
<evidence type="ECO:0000259" key="6">
    <source>
        <dbReference type="Pfam" id="PF00669"/>
    </source>
</evidence>
<dbReference type="SUPFAM" id="SSF64518">
    <property type="entry name" value="Phase 1 flagellin"/>
    <property type="match status" value="1"/>
</dbReference>
<keyword evidence="3 4" id="KW-0975">Bacterial flagellum</keyword>
<keyword evidence="8" id="KW-0282">Flagellum</keyword>
<dbReference type="InterPro" id="IPR001492">
    <property type="entry name" value="Flagellin"/>
</dbReference>
<dbReference type="eggNOG" id="COG1344">
    <property type="taxonomic scope" value="Bacteria"/>
</dbReference>
<evidence type="ECO:0000259" key="7">
    <source>
        <dbReference type="Pfam" id="PF00700"/>
    </source>
</evidence>
<gene>
    <name evidence="8" type="ORF">BUTYVIB_02483</name>
</gene>
<dbReference type="PANTHER" id="PTHR42792:SF2">
    <property type="entry name" value="FLAGELLIN"/>
    <property type="match status" value="1"/>
</dbReference>
<keyword evidence="5" id="KW-0175">Coiled coil</keyword>
<organism evidence="8 9">
    <name type="scientific">Eshraghiella crossota DSM 2876</name>
    <dbReference type="NCBI Taxonomy" id="511680"/>
    <lineage>
        <taxon>Bacteria</taxon>
        <taxon>Bacillati</taxon>
        <taxon>Bacillota</taxon>
        <taxon>Clostridia</taxon>
        <taxon>Lachnospirales</taxon>
        <taxon>Lachnospiraceae</taxon>
        <taxon>Eshraghiella</taxon>
    </lineage>
</organism>
<keyword evidence="4" id="KW-0964">Secreted</keyword>
<dbReference type="RefSeq" id="WP_005604692.1">
    <property type="nucleotide sequence ID" value="NZ_GG663525.1"/>
</dbReference>
<dbReference type="PANTHER" id="PTHR42792">
    <property type="entry name" value="FLAGELLIN"/>
    <property type="match status" value="1"/>
</dbReference>
<comment type="function">
    <text evidence="4">Flagellin is the subunit protein which polymerizes to form the filaments of bacterial flagella.</text>
</comment>
<dbReference type="Gene3D" id="6.10.10.10">
    <property type="entry name" value="Flagellar export chaperone, C-terminal domain"/>
    <property type="match status" value="1"/>
</dbReference>
<dbReference type="HOGENOM" id="CLU_011142_3_2_9"/>
<feature type="domain" description="Flagellin N-terminal" evidence="6">
    <location>
        <begin position="3"/>
        <end position="139"/>
    </location>
</feature>
<feature type="coiled-coil region" evidence="5">
    <location>
        <begin position="73"/>
        <end position="100"/>
    </location>
</feature>
<proteinExistence type="inferred from homology"/>
<keyword evidence="8" id="KW-0969">Cilium</keyword>
<keyword evidence="8" id="KW-0966">Cell projection</keyword>
<name>D4S2X1_9FIRM</name>
<dbReference type="InterPro" id="IPR046358">
    <property type="entry name" value="Flagellin_C"/>
</dbReference>
<dbReference type="GeneID" id="98917099"/>
<evidence type="ECO:0000256" key="2">
    <source>
        <dbReference type="ARBA" id="ARBA00020110"/>
    </source>
</evidence>
<evidence type="ECO:0000256" key="5">
    <source>
        <dbReference type="SAM" id="Coils"/>
    </source>
</evidence>
<evidence type="ECO:0000313" key="8">
    <source>
        <dbReference type="EMBL" id="EFF67400.1"/>
    </source>
</evidence>
<feature type="coiled-coil region" evidence="5">
    <location>
        <begin position="383"/>
        <end position="410"/>
    </location>
</feature>
<dbReference type="InterPro" id="IPR001029">
    <property type="entry name" value="Flagellin_N"/>
</dbReference>
<dbReference type="Pfam" id="PF00669">
    <property type="entry name" value="Flagellin_N"/>
    <property type="match status" value="1"/>
</dbReference>
<feature type="domain" description="Flagellin C-terminal" evidence="7">
    <location>
        <begin position="367"/>
        <end position="451"/>
    </location>
</feature>
<dbReference type="InterPro" id="IPR042187">
    <property type="entry name" value="Flagellin_C_sub2"/>
</dbReference>
<comment type="caution">
    <text evidence="8">The sequence shown here is derived from an EMBL/GenBank/DDBJ whole genome shotgun (WGS) entry which is preliminary data.</text>
</comment>
<reference evidence="8 9" key="1">
    <citation type="submission" date="2010-02" db="EMBL/GenBank/DDBJ databases">
        <authorList>
            <person name="Weinstock G."/>
            <person name="Sodergren E."/>
            <person name="Clifton S."/>
            <person name="Fulton L."/>
            <person name="Fulton B."/>
            <person name="Courtney L."/>
            <person name="Fronick C."/>
            <person name="Harrison M."/>
            <person name="Strong C."/>
            <person name="Farmer C."/>
            <person name="Delahaunty K."/>
            <person name="Markovic C."/>
            <person name="Hall O."/>
            <person name="Minx P."/>
            <person name="Tomlinson C."/>
            <person name="Mitreva M."/>
            <person name="Nelson J."/>
            <person name="Hou S."/>
            <person name="Wollam A."/>
            <person name="Pepin K.H."/>
            <person name="Johnson M."/>
            <person name="Bhonagiri V."/>
            <person name="Zhang X."/>
            <person name="Suruliraj S."/>
            <person name="Warren W."/>
            <person name="Chinwalla A."/>
            <person name="Mardis E.R."/>
            <person name="Wilson R.K."/>
        </authorList>
    </citation>
    <scope>NUCLEOTIDE SEQUENCE [LARGE SCALE GENOMIC DNA]</scope>
    <source>
        <strain evidence="8 9">DSM 2876</strain>
    </source>
</reference>
<keyword evidence="9" id="KW-1185">Reference proteome</keyword>
<protein>
    <recommendedName>
        <fullName evidence="2 4">Flagellin</fullName>
    </recommendedName>
</protein>